<evidence type="ECO:0000256" key="2">
    <source>
        <dbReference type="ARBA" id="ARBA00012418"/>
    </source>
</evidence>
<accession>A0A9P7JL02</accession>
<dbReference type="InterPro" id="IPR043502">
    <property type="entry name" value="DNA/RNA_pol_sf"/>
</dbReference>
<dbReference type="PANTHER" id="PTHR10102">
    <property type="entry name" value="DNA-DIRECTED RNA POLYMERASE, MITOCHONDRIAL"/>
    <property type="match status" value="1"/>
</dbReference>
<name>A0A9P7JL02_9AGAM</name>
<proteinExistence type="inferred from homology"/>
<evidence type="ECO:0000256" key="7">
    <source>
        <dbReference type="ARBA" id="ARBA00048552"/>
    </source>
</evidence>
<dbReference type="Gene3D" id="3.30.70.370">
    <property type="match status" value="1"/>
</dbReference>
<comment type="caution">
    <text evidence="9">The sequence shown here is derived from an EMBL/GenBank/DDBJ whole genome shotgun (WGS) entry which is preliminary data.</text>
</comment>
<feature type="non-terminal residue" evidence="9">
    <location>
        <position position="1"/>
    </location>
</feature>
<dbReference type="OrthoDB" id="276422at2759"/>
<dbReference type="InterPro" id="IPR046950">
    <property type="entry name" value="DNA-dir_Rpol_C_phage-type"/>
</dbReference>
<dbReference type="Pfam" id="PF00940">
    <property type="entry name" value="RNA_pol"/>
    <property type="match status" value="1"/>
</dbReference>
<comment type="catalytic activity">
    <reaction evidence="7">
        <text>RNA(n) + a ribonucleoside 5'-triphosphate = RNA(n+1) + diphosphate</text>
        <dbReference type="Rhea" id="RHEA:21248"/>
        <dbReference type="Rhea" id="RHEA-COMP:14527"/>
        <dbReference type="Rhea" id="RHEA-COMP:17342"/>
        <dbReference type="ChEBI" id="CHEBI:33019"/>
        <dbReference type="ChEBI" id="CHEBI:61557"/>
        <dbReference type="ChEBI" id="CHEBI:140395"/>
        <dbReference type="EC" id="2.7.7.6"/>
    </reaction>
</comment>
<keyword evidence="3" id="KW-0240">DNA-directed RNA polymerase</keyword>
<feature type="non-terminal residue" evidence="9">
    <location>
        <position position="108"/>
    </location>
</feature>
<feature type="domain" description="DNA-directed RNA polymerase C-terminal" evidence="8">
    <location>
        <begin position="2"/>
        <end position="108"/>
    </location>
</feature>
<dbReference type="Proteomes" id="UP000823399">
    <property type="component" value="Unassembled WGS sequence"/>
</dbReference>
<dbReference type="GO" id="GO:0001018">
    <property type="term" value="F:mitochondrial promoter sequence-specific DNA binding"/>
    <property type="evidence" value="ECO:0007669"/>
    <property type="project" value="TreeGrafter"/>
</dbReference>
<evidence type="ECO:0000256" key="6">
    <source>
        <dbReference type="ARBA" id="ARBA00023163"/>
    </source>
</evidence>
<comment type="similarity">
    <text evidence="1">Belongs to the phage and mitochondrial RNA polymerase family.</text>
</comment>
<dbReference type="PANTHER" id="PTHR10102:SF0">
    <property type="entry name" value="DNA-DIRECTED RNA POLYMERASE, MITOCHONDRIAL"/>
    <property type="match status" value="1"/>
</dbReference>
<evidence type="ECO:0000313" key="10">
    <source>
        <dbReference type="Proteomes" id="UP000823399"/>
    </source>
</evidence>
<reference evidence="9" key="1">
    <citation type="journal article" date="2020" name="New Phytol.">
        <title>Comparative genomics reveals dynamic genome evolution in host specialist ectomycorrhizal fungi.</title>
        <authorList>
            <person name="Lofgren L.A."/>
            <person name="Nguyen N.H."/>
            <person name="Vilgalys R."/>
            <person name="Ruytinx J."/>
            <person name="Liao H.L."/>
            <person name="Branco S."/>
            <person name="Kuo A."/>
            <person name="LaButti K."/>
            <person name="Lipzen A."/>
            <person name="Andreopoulos W."/>
            <person name="Pangilinan J."/>
            <person name="Riley R."/>
            <person name="Hundley H."/>
            <person name="Na H."/>
            <person name="Barry K."/>
            <person name="Grigoriev I.V."/>
            <person name="Stajich J.E."/>
            <person name="Kennedy P.G."/>
        </authorList>
    </citation>
    <scope>NUCLEOTIDE SEQUENCE</scope>
    <source>
        <strain evidence="9">FC423</strain>
    </source>
</reference>
<dbReference type="RefSeq" id="XP_041284410.1">
    <property type="nucleotide sequence ID" value="XM_041430466.1"/>
</dbReference>
<sequence length="108" mass="11969">AVICTTPPGLPIIQPYRTTKLQQLMTAIQNVFLPDPNAPAEVRQCSRSFFSLDTTYTYDGPFCTAIRCLQGLAFASMHDSYSTHASNIEILSKIIPDTFIALHFSDVL</sequence>
<evidence type="ECO:0000259" key="8">
    <source>
        <dbReference type="Pfam" id="PF00940"/>
    </source>
</evidence>
<evidence type="ECO:0000256" key="4">
    <source>
        <dbReference type="ARBA" id="ARBA00022679"/>
    </source>
</evidence>
<keyword evidence="10" id="KW-1185">Reference proteome</keyword>
<keyword evidence="4" id="KW-0808">Transferase</keyword>
<dbReference type="EC" id="2.7.7.6" evidence="2"/>
<dbReference type="SUPFAM" id="SSF56672">
    <property type="entry name" value="DNA/RNA polymerases"/>
    <property type="match status" value="1"/>
</dbReference>
<gene>
    <name evidence="9" type="ORF">F5147DRAFT_554241</name>
</gene>
<organism evidence="9 10">
    <name type="scientific">Suillus discolor</name>
    <dbReference type="NCBI Taxonomy" id="1912936"/>
    <lineage>
        <taxon>Eukaryota</taxon>
        <taxon>Fungi</taxon>
        <taxon>Dikarya</taxon>
        <taxon>Basidiomycota</taxon>
        <taxon>Agaricomycotina</taxon>
        <taxon>Agaricomycetes</taxon>
        <taxon>Agaricomycetidae</taxon>
        <taxon>Boletales</taxon>
        <taxon>Suillineae</taxon>
        <taxon>Suillaceae</taxon>
        <taxon>Suillus</taxon>
    </lineage>
</organism>
<keyword evidence="5" id="KW-0548">Nucleotidyltransferase</keyword>
<dbReference type="GO" id="GO:0034245">
    <property type="term" value="C:mitochondrial DNA-directed RNA polymerase complex"/>
    <property type="evidence" value="ECO:0007669"/>
    <property type="project" value="TreeGrafter"/>
</dbReference>
<dbReference type="GO" id="GO:0006390">
    <property type="term" value="P:mitochondrial transcription"/>
    <property type="evidence" value="ECO:0007669"/>
    <property type="project" value="TreeGrafter"/>
</dbReference>
<evidence type="ECO:0000313" key="9">
    <source>
        <dbReference type="EMBL" id="KAG2083442.1"/>
    </source>
</evidence>
<dbReference type="GeneID" id="64692725"/>
<evidence type="ECO:0000256" key="5">
    <source>
        <dbReference type="ARBA" id="ARBA00022695"/>
    </source>
</evidence>
<evidence type="ECO:0000256" key="1">
    <source>
        <dbReference type="ARBA" id="ARBA00009493"/>
    </source>
</evidence>
<evidence type="ECO:0000256" key="3">
    <source>
        <dbReference type="ARBA" id="ARBA00022478"/>
    </source>
</evidence>
<dbReference type="InterPro" id="IPR002092">
    <property type="entry name" value="DNA-dir_Rpol_phage-type"/>
</dbReference>
<dbReference type="EMBL" id="JABBWM010000273">
    <property type="protein sequence ID" value="KAG2083442.1"/>
    <property type="molecule type" value="Genomic_DNA"/>
</dbReference>
<keyword evidence="6" id="KW-0804">Transcription</keyword>
<protein>
    <recommendedName>
        <fullName evidence="2">DNA-directed RNA polymerase</fullName>
        <ecNumber evidence="2">2.7.7.6</ecNumber>
    </recommendedName>
</protein>
<dbReference type="AlphaFoldDB" id="A0A9P7JL02"/>
<dbReference type="GO" id="GO:0003899">
    <property type="term" value="F:DNA-directed RNA polymerase activity"/>
    <property type="evidence" value="ECO:0007669"/>
    <property type="project" value="UniProtKB-EC"/>
</dbReference>